<name>A0A2T5VG82_9HYPH</name>
<feature type="compositionally biased region" description="Acidic residues" evidence="1">
    <location>
        <begin position="110"/>
        <end position="141"/>
    </location>
</feature>
<dbReference type="InterPro" id="IPR012644">
    <property type="entry name" value="CHP02300_FYDLN_acid"/>
</dbReference>
<dbReference type="OrthoDB" id="9815689at2"/>
<dbReference type="Pfam" id="PF09538">
    <property type="entry name" value="FYDLN_acid"/>
    <property type="match status" value="1"/>
</dbReference>
<evidence type="ECO:0000313" key="2">
    <source>
        <dbReference type="EMBL" id="PTW62740.1"/>
    </source>
</evidence>
<feature type="compositionally biased region" description="Low complexity" evidence="1">
    <location>
        <begin position="64"/>
        <end position="77"/>
    </location>
</feature>
<feature type="region of interest" description="Disordered" evidence="1">
    <location>
        <begin position="57"/>
        <end position="152"/>
    </location>
</feature>
<organism evidence="2 3">
    <name type="scientific">Breoghania corrubedonensis</name>
    <dbReference type="NCBI Taxonomy" id="665038"/>
    <lineage>
        <taxon>Bacteria</taxon>
        <taxon>Pseudomonadati</taxon>
        <taxon>Pseudomonadota</taxon>
        <taxon>Alphaproteobacteria</taxon>
        <taxon>Hyphomicrobiales</taxon>
        <taxon>Stappiaceae</taxon>
        <taxon>Breoghania</taxon>
    </lineage>
</organism>
<dbReference type="AlphaFoldDB" id="A0A2T5VG82"/>
<evidence type="ECO:0000256" key="1">
    <source>
        <dbReference type="SAM" id="MobiDB-lite"/>
    </source>
</evidence>
<proteinExistence type="predicted"/>
<sequence length="152" mass="16318">MVMGTQLSNRFADYTGFEIVAKPDLGTKQLCPSCGTKFFDLNRSPITCPKCGTIVSPAATGPRPSKASKPAKVAPVAVEDDEDLAVESAEVVSLEDADEEATTTGKTEVDIDDDEIEDIDDTDGDDDAFLPDDEDEDDDDVPGIVLEREDDE</sequence>
<reference evidence="2 3" key="1">
    <citation type="submission" date="2018-04" db="EMBL/GenBank/DDBJ databases">
        <title>Genomic Encyclopedia of Archaeal and Bacterial Type Strains, Phase II (KMG-II): from individual species to whole genera.</title>
        <authorList>
            <person name="Goeker M."/>
        </authorList>
    </citation>
    <scope>NUCLEOTIDE SEQUENCE [LARGE SCALE GENOMIC DNA]</scope>
    <source>
        <strain evidence="2 3">DSM 23382</strain>
    </source>
</reference>
<dbReference type="NCBIfam" id="TIGR02300">
    <property type="entry name" value="FYDLN_acid"/>
    <property type="match status" value="1"/>
</dbReference>
<gene>
    <name evidence="2" type="ORF">C8N35_101788</name>
</gene>
<comment type="caution">
    <text evidence="2">The sequence shown here is derived from an EMBL/GenBank/DDBJ whole genome shotgun (WGS) entry which is preliminary data.</text>
</comment>
<keyword evidence="3" id="KW-1185">Reference proteome</keyword>
<protein>
    <submittedName>
        <fullName evidence="2">Uncharacterized protein (TIGR02300 family)</fullName>
    </submittedName>
</protein>
<dbReference type="Proteomes" id="UP000244081">
    <property type="component" value="Unassembled WGS sequence"/>
</dbReference>
<evidence type="ECO:0000313" key="3">
    <source>
        <dbReference type="Proteomes" id="UP000244081"/>
    </source>
</evidence>
<dbReference type="RefSeq" id="WP_146177341.1">
    <property type="nucleotide sequence ID" value="NZ_QAYG01000001.1"/>
</dbReference>
<dbReference type="EMBL" id="QAYG01000001">
    <property type="protein sequence ID" value="PTW62740.1"/>
    <property type="molecule type" value="Genomic_DNA"/>
</dbReference>
<accession>A0A2T5VG82</accession>